<gene>
    <name evidence="4" type="ORF">GR328_18370</name>
</gene>
<dbReference type="Gene3D" id="3.40.1190.20">
    <property type="match status" value="1"/>
</dbReference>
<comment type="caution">
    <text evidence="4">The sequence shown here is derived from an EMBL/GenBank/DDBJ whole genome shotgun (WGS) entry which is preliminary data.</text>
</comment>
<protein>
    <submittedName>
        <fullName evidence="4">Sugar kinase</fullName>
    </submittedName>
</protein>
<organism evidence="4 5">
    <name type="scientific">Microvirga makkahensis</name>
    <dbReference type="NCBI Taxonomy" id="1128670"/>
    <lineage>
        <taxon>Bacteria</taxon>
        <taxon>Pseudomonadati</taxon>
        <taxon>Pseudomonadota</taxon>
        <taxon>Alphaproteobacteria</taxon>
        <taxon>Hyphomicrobiales</taxon>
        <taxon>Methylobacteriaceae</taxon>
        <taxon>Microvirga</taxon>
    </lineage>
</organism>
<sequence length="305" mass="32281">MRKPTDPARVLCVGVAVLDNMFAIDHFPAEPTKVFAQDFRQVGGGPAANAAVTIARLGGDVSLWARVGDDGIGAGVIAELAQYNVDTSTIRRVPGRRTGVSAVMVDDNGERFIIAFADRELDTDPSWLPSELPRNIDTVLCDVRWPAASEKVLRMALESGIPSVLDADLTNDDAVERLIGLASHAVFSAPALRRLAGTDDIEGGLRAAQSRTKGIVSVTLGADGFAWLEHGEVRRVRAFPIEAVDTLAAGDVFHGAFALALAEGHPTEGAGRFAGAAAALKCTRWGGRAGIPTREELDGFMTERA</sequence>
<evidence type="ECO:0000256" key="1">
    <source>
        <dbReference type="ARBA" id="ARBA00022679"/>
    </source>
</evidence>
<feature type="domain" description="Carbohydrate kinase PfkB" evidence="3">
    <location>
        <begin position="10"/>
        <end position="293"/>
    </location>
</feature>
<dbReference type="GO" id="GO:0005829">
    <property type="term" value="C:cytosol"/>
    <property type="evidence" value="ECO:0007669"/>
    <property type="project" value="TreeGrafter"/>
</dbReference>
<dbReference type="PANTHER" id="PTHR10584:SF157">
    <property type="entry name" value="SULFOFRUCTOSE KINASE"/>
    <property type="match status" value="1"/>
</dbReference>
<reference evidence="4 5" key="2">
    <citation type="submission" date="2020-01" db="EMBL/GenBank/DDBJ databases">
        <title>Microvirga sp. nov., an arsenate reduction bacterium isolated from Tibet hotspring sediments.</title>
        <authorList>
            <person name="Xian W.-D."/>
            <person name="Li W.-J."/>
        </authorList>
    </citation>
    <scope>NUCLEOTIDE SEQUENCE [LARGE SCALE GENOMIC DNA]</scope>
    <source>
        <strain evidence="4 5">KCTC 23863</strain>
    </source>
</reference>
<dbReference type="Proteomes" id="UP000436483">
    <property type="component" value="Unassembled WGS sequence"/>
</dbReference>
<evidence type="ECO:0000256" key="2">
    <source>
        <dbReference type="ARBA" id="ARBA00022777"/>
    </source>
</evidence>
<keyword evidence="5" id="KW-1185">Reference proteome</keyword>
<dbReference type="GO" id="GO:0016301">
    <property type="term" value="F:kinase activity"/>
    <property type="evidence" value="ECO:0007669"/>
    <property type="project" value="UniProtKB-KW"/>
</dbReference>
<dbReference type="InterPro" id="IPR029056">
    <property type="entry name" value="Ribokinase-like"/>
</dbReference>
<dbReference type="PANTHER" id="PTHR10584">
    <property type="entry name" value="SUGAR KINASE"/>
    <property type="match status" value="1"/>
</dbReference>
<dbReference type="SUPFAM" id="SSF53613">
    <property type="entry name" value="Ribokinase-like"/>
    <property type="match status" value="1"/>
</dbReference>
<evidence type="ECO:0000259" key="3">
    <source>
        <dbReference type="Pfam" id="PF00294"/>
    </source>
</evidence>
<keyword evidence="1" id="KW-0808">Transferase</keyword>
<dbReference type="InterPro" id="IPR002173">
    <property type="entry name" value="Carboh/pur_kinase_PfkB_CS"/>
</dbReference>
<dbReference type="OrthoDB" id="9795789at2"/>
<dbReference type="AlphaFoldDB" id="A0A7X3MUN8"/>
<dbReference type="Pfam" id="PF00294">
    <property type="entry name" value="PfkB"/>
    <property type="match status" value="1"/>
</dbReference>
<evidence type="ECO:0000313" key="4">
    <source>
        <dbReference type="EMBL" id="MXQ13393.1"/>
    </source>
</evidence>
<keyword evidence="2 4" id="KW-0418">Kinase</keyword>
<dbReference type="RefSeq" id="WP_160886305.1">
    <property type="nucleotide sequence ID" value="NZ_WURB01000015.1"/>
</dbReference>
<dbReference type="InterPro" id="IPR011611">
    <property type="entry name" value="PfkB_dom"/>
</dbReference>
<name>A0A7X3MUN8_9HYPH</name>
<dbReference type="EMBL" id="WURB01000015">
    <property type="protein sequence ID" value="MXQ13393.1"/>
    <property type="molecule type" value="Genomic_DNA"/>
</dbReference>
<dbReference type="PROSITE" id="PS00584">
    <property type="entry name" value="PFKB_KINASES_2"/>
    <property type="match status" value="1"/>
</dbReference>
<evidence type="ECO:0000313" key="5">
    <source>
        <dbReference type="Proteomes" id="UP000436483"/>
    </source>
</evidence>
<accession>A0A7X3MUN8</accession>
<proteinExistence type="predicted"/>
<reference evidence="4 5" key="1">
    <citation type="submission" date="2019-12" db="EMBL/GenBank/DDBJ databases">
        <authorList>
            <person name="Yuan C.-G."/>
        </authorList>
    </citation>
    <scope>NUCLEOTIDE SEQUENCE [LARGE SCALE GENOMIC DNA]</scope>
    <source>
        <strain evidence="4 5">KCTC 23863</strain>
    </source>
</reference>